<gene>
    <name evidence="1" type="ORF">EAG_03645</name>
</gene>
<evidence type="ECO:0000313" key="2">
    <source>
        <dbReference type="Proteomes" id="UP000000311"/>
    </source>
</evidence>
<dbReference type="Proteomes" id="UP000000311">
    <property type="component" value="Unassembled WGS sequence"/>
</dbReference>
<sequence length="17" mass="2038">RYTPGIQKNGEHFQHLL</sequence>
<feature type="non-terminal residue" evidence="1">
    <location>
        <position position="17"/>
    </location>
</feature>
<dbReference type="InParanoid" id="E2ATQ8"/>
<keyword evidence="2" id="KW-1185">Reference proteome</keyword>
<dbReference type="AlphaFoldDB" id="E2ATQ8"/>
<organism evidence="2">
    <name type="scientific">Camponotus floridanus</name>
    <name type="common">Florida carpenter ant</name>
    <dbReference type="NCBI Taxonomy" id="104421"/>
    <lineage>
        <taxon>Eukaryota</taxon>
        <taxon>Metazoa</taxon>
        <taxon>Ecdysozoa</taxon>
        <taxon>Arthropoda</taxon>
        <taxon>Hexapoda</taxon>
        <taxon>Insecta</taxon>
        <taxon>Pterygota</taxon>
        <taxon>Neoptera</taxon>
        <taxon>Endopterygota</taxon>
        <taxon>Hymenoptera</taxon>
        <taxon>Apocrita</taxon>
        <taxon>Aculeata</taxon>
        <taxon>Formicoidea</taxon>
        <taxon>Formicidae</taxon>
        <taxon>Formicinae</taxon>
        <taxon>Camponotus</taxon>
    </lineage>
</organism>
<evidence type="ECO:0000313" key="1">
    <source>
        <dbReference type="EMBL" id="EFN63182.1"/>
    </source>
</evidence>
<name>E2ATQ8_CAMFO</name>
<proteinExistence type="predicted"/>
<protein>
    <submittedName>
        <fullName evidence="1">Uncharacterized protein</fullName>
    </submittedName>
</protein>
<feature type="non-terminal residue" evidence="1">
    <location>
        <position position="1"/>
    </location>
</feature>
<dbReference type="EMBL" id="GL442690">
    <property type="protein sequence ID" value="EFN63182.1"/>
    <property type="molecule type" value="Genomic_DNA"/>
</dbReference>
<reference evidence="1 2" key="1">
    <citation type="journal article" date="2010" name="Science">
        <title>Genomic comparison of the ants Camponotus floridanus and Harpegnathos saltator.</title>
        <authorList>
            <person name="Bonasio R."/>
            <person name="Zhang G."/>
            <person name="Ye C."/>
            <person name="Mutti N.S."/>
            <person name="Fang X."/>
            <person name="Qin N."/>
            <person name="Donahue G."/>
            <person name="Yang P."/>
            <person name="Li Q."/>
            <person name="Li C."/>
            <person name="Zhang P."/>
            <person name="Huang Z."/>
            <person name="Berger S.L."/>
            <person name="Reinberg D."/>
            <person name="Wang J."/>
            <person name="Liebig J."/>
        </authorList>
    </citation>
    <scope>NUCLEOTIDE SEQUENCE [LARGE SCALE GENOMIC DNA]</scope>
    <source>
        <strain evidence="2">C129</strain>
    </source>
</reference>
<accession>E2ATQ8</accession>